<dbReference type="EMBL" id="ABXU01000075">
    <property type="protein sequence ID" value="EEB32530.1"/>
    <property type="molecule type" value="Genomic_DNA"/>
</dbReference>
<evidence type="ECO:0000313" key="2">
    <source>
        <dbReference type="Proteomes" id="UP000003676"/>
    </source>
</evidence>
<name>B6WWR7_9BACT</name>
<organism evidence="1 2">
    <name type="scientific">Desulfovibrio piger ATCC 29098</name>
    <dbReference type="NCBI Taxonomy" id="411464"/>
    <lineage>
        <taxon>Bacteria</taxon>
        <taxon>Pseudomonadati</taxon>
        <taxon>Thermodesulfobacteriota</taxon>
        <taxon>Desulfovibrionia</taxon>
        <taxon>Desulfovibrionales</taxon>
        <taxon>Desulfovibrionaceae</taxon>
        <taxon>Desulfovibrio</taxon>
    </lineage>
</organism>
<reference evidence="1 2" key="1">
    <citation type="submission" date="2008-10" db="EMBL/GenBank/DDBJ databases">
        <title>Draft genome sequence of Desulvovibrio piger (ATCC 29098).</title>
        <authorList>
            <person name="Sudarsanam P."/>
            <person name="Ley R."/>
            <person name="Guruge J."/>
            <person name="Turnbaugh P.J."/>
            <person name="Mahowald M."/>
            <person name="Liep D."/>
            <person name="Gordon J."/>
        </authorList>
    </citation>
    <scope>NUCLEOTIDE SEQUENCE [LARGE SCALE GENOMIC DNA]</scope>
    <source>
        <strain evidence="1 2">ATCC 29098</strain>
    </source>
</reference>
<gene>
    <name evidence="1" type="ORF">DESPIG_02536</name>
</gene>
<comment type="caution">
    <text evidence="1">The sequence shown here is derived from an EMBL/GenBank/DDBJ whole genome shotgun (WGS) entry which is preliminary data.</text>
</comment>
<accession>B6WWR7</accession>
<proteinExistence type="predicted"/>
<dbReference type="AlphaFoldDB" id="B6WWR7"/>
<evidence type="ECO:0000313" key="1">
    <source>
        <dbReference type="EMBL" id="EEB32530.1"/>
    </source>
</evidence>
<protein>
    <submittedName>
        <fullName evidence="1">Uncharacterized protein</fullName>
    </submittedName>
</protein>
<sequence>MNKGALSPKTFFPVAPPVPAAAVLGRTSRPALGWSRRKARGFKRTGRATAQQTRLLCPPSAAVPPVDPVRLSVPCFFCC</sequence>
<reference evidence="1 2" key="2">
    <citation type="submission" date="2008-10" db="EMBL/GenBank/DDBJ databases">
        <authorList>
            <person name="Fulton L."/>
            <person name="Clifton S."/>
            <person name="Fulton B."/>
            <person name="Xu J."/>
            <person name="Minx P."/>
            <person name="Pepin K.H."/>
            <person name="Johnson M."/>
            <person name="Bhonagiri V."/>
            <person name="Nash W.E."/>
            <person name="Mardis E.R."/>
            <person name="Wilson R.K."/>
        </authorList>
    </citation>
    <scope>NUCLEOTIDE SEQUENCE [LARGE SCALE GENOMIC DNA]</scope>
    <source>
        <strain evidence="1 2">ATCC 29098</strain>
    </source>
</reference>
<dbReference type="HOGENOM" id="CLU_2600365_0_0_7"/>
<dbReference type="Proteomes" id="UP000003676">
    <property type="component" value="Unassembled WGS sequence"/>
</dbReference>